<dbReference type="SUPFAM" id="SSF51735">
    <property type="entry name" value="NAD(P)-binding Rossmann-fold domains"/>
    <property type="match status" value="1"/>
</dbReference>
<dbReference type="PANTHER" id="PTHR43205">
    <property type="entry name" value="PROSTAGLANDIN REDUCTASE"/>
    <property type="match status" value="1"/>
</dbReference>
<dbReference type="PANTHER" id="PTHR43205:SF7">
    <property type="entry name" value="PROSTAGLANDIN REDUCTASE 1"/>
    <property type="match status" value="1"/>
</dbReference>
<dbReference type="AlphaFoldDB" id="A0A0G2FUR0"/>
<keyword evidence="6" id="KW-1185">Reference proteome</keyword>
<dbReference type="Gene3D" id="3.40.50.720">
    <property type="entry name" value="NAD(P)-binding Rossmann-like Domain"/>
    <property type="match status" value="1"/>
</dbReference>
<dbReference type="InterPro" id="IPR013149">
    <property type="entry name" value="ADH-like_C"/>
</dbReference>
<protein>
    <recommendedName>
        <fullName evidence="2">Dehydrogenase FUB6</fullName>
    </recommendedName>
    <alternativeName>
        <fullName evidence="3">Fusaric acid biosynthesis protein 6</fullName>
    </alternativeName>
</protein>
<organism evidence="5 6">
    <name type="scientific">Diaporthe ampelina</name>
    <dbReference type="NCBI Taxonomy" id="1214573"/>
    <lineage>
        <taxon>Eukaryota</taxon>
        <taxon>Fungi</taxon>
        <taxon>Dikarya</taxon>
        <taxon>Ascomycota</taxon>
        <taxon>Pezizomycotina</taxon>
        <taxon>Sordariomycetes</taxon>
        <taxon>Sordariomycetidae</taxon>
        <taxon>Diaporthales</taxon>
        <taxon>Diaporthaceae</taxon>
        <taxon>Diaporthe</taxon>
    </lineage>
</organism>
<sequence length="357" mass="39265">MAPVSNKSLIFKSIPQGMIKANVDMALEDKPLELTPPPKGLVVKTLVLGFDPHMRDRMKGPTFESYVPGYVQGEPIAGFSVAQVVKSDNDKFKEGEVIAGVLPFAEYSIVPVELIEYKPMAAHMIWKVDNKYNIDLGNWVGALGLAGQTAWNSFYGLVKPKKGETIWVNAASSAVGEIVVQLAKKEGMRVIGSVSSGEKAEYVKSLGADECFNYTEESCAAALNRLAPEGVDVVYENVGGDHFQAALTNVKWFGRIIVCGMVSEYNKPPSEQFGVTNLSEIFRRRITIQGFVFWDHNIYTDNIDRFWEVMPKWIAEGAIKARATKFEGIESAQDAFLSLFTGKTFGKATVKVADPST</sequence>
<dbReference type="InterPro" id="IPR011032">
    <property type="entry name" value="GroES-like_sf"/>
</dbReference>
<keyword evidence="1" id="KW-0560">Oxidoreductase</keyword>
<evidence type="ECO:0000259" key="4">
    <source>
        <dbReference type="SMART" id="SM00829"/>
    </source>
</evidence>
<accession>A0A0G2FUR0</accession>
<dbReference type="Proteomes" id="UP000034680">
    <property type="component" value="Unassembled WGS sequence"/>
</dbReference>
<dbReference type="SMART" id="SM00829">
    <property type="entry name" value="PKS_ER"/>
    <property type="match status" value="1"/>
</dbReference>
<reference evidence="5 6" key="1">
    <citation type="submission" date="2015-05" db="EMBL/GenBank/DDBJ databases">
        <title>Distinctive expansion of gene families associated with plant cell wall degradation and secondary metabolism in the genomes of grapevine trunk pathogens.</title>
        <authorList>
            <person name="Lawrence D.P."/>
            <person name="Travadon R."/>
            <person name="Rolshausen P.E."/>
            <person name="Baumgartner K."/>
        </authorList>
    </citation>
    <scope>NUCLEOTIDE SEQUENCE [LARGE SCALE GENOMIC DNA]</scope>
    <source>
        <strain evidence="5">DA912</strain>
    </source>
</reference>
<evidence type="ECO:0000313" key="5">
    <source>
        <dbReference type="EMBL" id="KKY37892.1"/>
    </source>
</evidence>
<dbReference type="CDD" id="cd05288">
    <property type="entry name" value="PGDH"/>
    <property type="match status" value="1"/>
</dbReference>
<feature type="domain" description="Enoyl reductase (ER)" evidence="4">
    <location>
        <begin position="22"/>
        <end position="350"/>
    </location>
</feature>
<gene>
    <name evidence="5" type="ORF">UCDDA912_g02109</name>
</gene>
<evidence type="ECO:0000256" key="2">
    <source>
        <dbReference type="ARBA" id="ARBA00069006"/>
    </source>
</evidence>
<comment type="caution">
    <text evidence="5">The sequence shown here is derived from an EMBL/GenBank/DDBJ whole genome shotgun (WGS) entry which is preliminary data.</text>
</comment>
<dbReference type="OrthoDB" id="809632at2759"/>
<proteinExistence type="predicted"/>
<dbReference type="Gene3D" id="3.90.180.10">
    <property type="entry name" value="Medium-chain alcohol dehydrogenases, catalytic domain"/>
    <property type="match status" value="1"/>
</dbReference>
<dbReference type="Pfam" id="PF16884">
    <property type="entry name" value="ADH_N_2"/>
    <property type="match status" value="1"/>
</dbReference>
<dbReference type="Pfam" id="PF00107">
    <property type="entry name" value="ADH_zinc_N"/>
    <property type="match status" value="1"/>
</dbReference>
<dbReference type="InterPro" id="IPR020843">
    <property type="entry name" value="ER"/>
</dbReference>
<name>A0A0G2FUR0_9PEZI</name>
<dbReference type="FunFam" id="3.40.50.720:FF:000121">
    <property type="entry name" value="Prostaglandin reductase 2"/>
    <property type="match status" value="1"/>
</dbReference>
<dbReference type="InterPro" id="IPR036291">
    <property type="entry name" value="NAD(P)-bd_dom_sf"/>
</dbReference>
<evidence type="ECO:0000256" key="3">
    <source>
        <dbReference type="ARBA" id="ARBA00083301"/>
    </source>
</evidence>
<reference evidence="5 6" key="2">
    <citation type="submission" date="2015-05" db="EMBL/GenBank/DDBJ databases">
        <authorList>
            <person name="Morales-Cruz A."/>
            <person name="Amrine K.C."/>
            <person name="Cantu D."/>
        </authorList>
    </citation>
    <scope>NUCLEOTIDE SEQUENCE [LARGE SCALE GENOMIC DNA]</scope>
    <source>
        <strain evidence="5">DA912</strain>
    </source>
</reference>
<dbReference type="EMBL" id="LCUC01000066">
    <property type="protein sequence ID" value="KKY37892.1"/>
    <property type="molecule type" value="Genomic_DNA"/>
</dbReference>
<dbReference type="GO" id="GO:0016628">
    <property type="term" value="F:oxidoreductase activity, acting on the CH-CH group of donors, NAD or NADP as acceptor"/>
    <property type="evidence" value="ECO:0007669"/>
    <property type="project" value="InterPro"/>
</dbReference>
<evidence type="ECO:0000313" key="6">
    <source>
        <dbReference type="Proteomes" id="UP000034680"/>
    </source>
</evidence>
<dbReference type="InterPro" id="IPR045010">
    <property type="entry name" value="MDR_fam"/>
</dbReference>
<evidence type="ECO:0000256" key="1">
    <source>
        <dbReference type="ARBA" id="ARBA00023002"/>
    </source>
</evidence>
<dbReference type="SUPFAM" id="SSF50129">
    <property type="entry name" value="GroES-like"/>
    <property type="match status" value="1"/>
</dbReference>
<dbReference type="InterPro" id="IPR041694">
    <property type="entry name" value="ADH_N_2"/>
</dbReference>